<dbReference type="PANTHER" id="PTHR22950:SF366">
    <property type="entry name" value="SODIUM-COUPLED NEUTRAL AMINO ACID TRANSPORTER 6-RELATED"/>
    <property type="match status" value="1"/>
</dbReference>
<proteinExistence type="inferred from homology"/>
<dbReference type="EMBL" id="JAOPHQ010000871">
    <property type="protein sequence ID" value="KAK0153037.1"/>
    <property type="molecule type" value="Genomic_DNA"/>
</dbReference>
<feature type="transmembrane region" description="Helical" evidence="10">
    <location>
        <begin position="159"/>
        <end position="176"/>
    </location>
</feature>
<keyword evidence="13" id="KW-1185">Reference proteome</keyword>
<comment type="similarity">
    <text evidence="2">Belongs to the amino acid/polyamine transporter 2 family.</text>
</comment>
<evidence type="ECO:0000256" key="9">
    <source>
        <dbReference type="ARBA" id="ARBA00023157"/>
    </source>
</evidence>
<evidence type="ECO:0000259" key="11">
    <source>
        <dbReference type="Pfam" id="PF01490"/>
    </source>
</evidence>
<dbReference type="GO" id="GO:0005886">
    <property type="term" value="C:plasma membrane"/>
    <property type="evidence" value="ECO:0007669"/>
    <property type="project" value="UniProtKB-SubCell"/>
</dbReference>
<feature type="transmembrane region" description="Helical" evidence="10">
    <location>
        <begin position="278"/>
        <end position="302"/>
    </location>
</feature>
<feature type="transmembrane region" description="Helical" evidence="10">
    <location>
        <begin position="38"/>
        <end position="60"/>
    </location>
</feature>
<evidence type="ECO:0000256" key="5">
    <source>
        <dbReference type="ARBA" id="ARBA00022692"/>
    </source>
</evidence>
<dbReference type="GO" id="GO:0015186">
    <property type="term" value="F:L-glutamine transmembrane transporter activity"/>
    <property type="evidence" value="ECO:0007669"/>
    <property type="project" value="TreeGrafter"/>
</dbReference>
<reference evidence="12" key="1">
    <citation type="journal article" date="2023" name="Front. Mar. Sci.">
        <title>A new Merluccius polli reference genome to investigate the effects of global change in West African waters.</title>
        <authorList>
            <person name="Mateo J.L."/>
            <person name="Blanco-Fernandez C."/>
            <person name="Garcia-Vazquez E."/>
            <person name="Machado-Schiaffino G."/>
        </authorList>
    </citation>
    <scope>NUCLEOTIDE SEQUENCE</scope>
    <source>
        <strain evidence="12">C29</strain>
        <tissue evidence="12">Fin</tissue>
    </source>
</reference>
<evidence type="ECO:0000256" key="8">
    <source>
        <dbReference type="ARBA" id="ARBA00023136"/>
    </source>
</evidence>
<dbReference type="AlphaFoldDB" id="A0AA47PB82"/>
<evidence type="ECO:0000313" key="12">
    <source>
        <dbReference type="EMBL" id="KAK0153037.1"/>
    </source>
</evidence>
<evidence type="ECO:0000313" key="13">
    <source>
        <dbReference type="Proteomes" id="UP001174136"/>
    </source>
</evidence>
<feature type="transmembrane region" description="Helical" evidence="10">
    <location>
        <begin position="66"/>
        <end position="88"/>
    </location>
</feature>
<dbReference type="PANTHER" id="PTHR22950">
    <property type="entry name" value="AMINO ACID TRANSPORTER"/>
    <property type="match status" value="1"/>
</dbReference>
<evidence type="ECO:0000256" key="10">
    <source>
        <dbReference type="SAM" id="Phobius"/>
    </source>
</evidence>
<keyword evidence="5 10" id="KW-0812">Transmembrane</keyword>
<evidence type="ECO:0000256" key="3">
    <source>
        <dbReference type="ARBA" id="ARBA00022448"/>
    </source>
</evidence>
<evidence type="ECO:0000256" key="7">
    <source>
        <dbReference type="ARBA" id="ARBA00022989"/>
    </source>
</evidence>
<keyword evidence="7 10" id="KW-1133">Transmembrane helix</keyword>
<dbReference type="InterPro" id="IPR013057">
    <property type="entry name" value="AA_transpt_TM"/>
</dbReference>
<keyword evidence="4" id="KW-1003">Cell membrane</keyword>
<organism evidence="12 13">
    <name type="scientific">Merluccius polli</name>
    <name type="common">Benguela hake</name>
    <name type="synonym">Merluccius cadenati</name>
    <dbReference type="NCBI Taxonomy" id="89951"/>
    <lineage>
        <taxon>Eukaryota</taxon>
        <taxon>Metazoa</taxon>
        <taxon>Chordata</taxon>
        <taxon>Craniata</taxon>
        <taxon>Vertebrata</taxon>
        <taxon>Euteleostomi</taxon>
        <taxon>Actinopterygii</taxon>
        <taxon>Neopterygii</taxon>
        <taxon>Teleostei</taxon>
        <taxon>Neoteleostei</taxon>
        <taxon>Acanthomorphata</taxon>
        <taxon>Zeiogadaria</taxon>
        <taxon>Gadariae</taxon>
        <taxon>Gadiformes</taxon>
        <taxon>Gadoidei</taxon>
        <taxon>Merlucciidae</taxon>
        <taxon>Merluccius</taxon>
    </lineage>
</organism>
<evidence type="ECO:0000256" key="1">
    <source>
        <dbReference type="ARBA" id="ARBA00004651"/>
    </source>
</evidence>
<sequence length="449" mass="48909">MDHTDCLSDETASQSGDGDAARLLENATVATRAKGASFAACVFTLMNATMGSGVLGLAFAMANTGIAGFCILLLLVSSVAGFSIHLLLKLCDQTGINTYEDLGERALRKPGKILVGLTIVIQNIGAMSSYLFILKSELPATISGFLGQGSIGSAWYEDGRILLILVTLCIVLPLALSPRIGFLSYTSSLSFVFMLYFMVVVIVKKWTIPCPLPQNITLGNDLFQISNSSASECTPKAFVITSKSAYAIPTMAFSFLCHTAILPIYCELDRPTKKRMQRVANTSLSLSFLIYLLSALFGYLTFYSHVDSELLLSYDTYIPRDIMVMTFRLTIQCAVLFAVPLIHFPARKALTLMLFEGRSFSWVVHILTTLGIMAVVLLMAIFVPDIRNVFGVVGSTTSTCLLFVFPAIFYLKISNQPLWSPESVGAVILLVFGLIVGTLSFCIIIVTWI</sequence>
<evidence type="ECO:0000256" key="4">
    <source>
        <dbReference type="ARBA" id="ARBA00022475"/>
    </source>
</evidence>
<accession>A0AA47PB82</accession>
<keyword evidence="3" id="KW-0813">Transport</keyword>
<feature type="transmembrane region" description="Helical" evidence="10">
    <location>
        <begin position="423"/>
        <end position="448"/>
    </location>
</feature>
<comment type="caution">
    <text evidence="12">The sequence shown here is derived from an EMBL/GenBank/DDBJ whole genome shotgun (WGS) entry which is preliminary data.</text>
</comment>
<evidence type="ECO:0000256" key="2">
    <source>
        <dbReference type="ARBA" id="ARBA00008066"/>
    </source>
</evidence>
<feature type="transmembrane region" description="Helical" evidence="10">
    <location>
        <begin position="183"/>
        <end position="203"/>
    </location>
</feature>
<keyword evidence="8 10" id="KW-0472">Membrane</keyword>
<name>A0AA47PB82_MERPO</name>
<dbReference type="Proteomes" id="UP001174136">
    <property type="component" value="Unassembled WGS sequence"/>
</dbReference>
<feature type="transmembrane region" description="Helical" evidence="10">
    <location>
        <begin position="362"/>
        <end position="383"/>
    </location>
</feature>
<protein>
    <submittedName>
        <fullName evidence="12">Sodium-coupled neutral amino acid transporter 6</fullName>
    </submittedName>
</protein>
<feature type="transmembrane region" description="Helical" evidence="10">
    <location>
        <begin position="389"/>
        <end position="411"/>
    </location>
</feature>
<evidence type="ECO:0000256" key="6">
    <source>
        <dbReference type="ARBA" id="ARBA00022970"/>
    </source>
</evidence>
<feature type="domain" description="Amino acid transporter transmembrane" evidence="11">
    <location>
        <begin position="36"/>
        <end position="445"/>
    </location>
</feature>
<comment type="subcellular location">
    <subcellularLocation>
        <location evidence="1">Cell membrane</location>
        <topology evidence="1">Multi-pass membrane protein</topology>
    </subcellularLocation>
</comment>
<feature type="transmembrane region" description="Helical" evidence="10">
    <location>
        <begin position="113"/>
        <end position="133"/>
    </location>
</feature>
<gene>
    <name evidence="12" type="primary">slc38a6</name>
    <name evidence="12" type="ORF">N1851_005274</name>
</gene>
<dbReference type="Pfam" id="PF01490">
    <property type="entry name" value="Aa_trans"/>
    <property type="match status" value="1"/>
</dbReference>
<keyword evidence="6" id="KW-0029">Amino-acid transport</keyword>
<keyword evidence="9" id="KW-1015">Disulfide bond</keyword>
<feature type="transmembrane region" description="Helical" evidence="10">
    <location>
        <begin position="246"/>
        <end position="266"/>
    </location>
</feature>